<organism evidence="2 3">
    <name type="scientific">Merluccius polli</name>
    <name type="common">Benguela hake</name>
    <name type="synonym">Merluccius cadenati</name>
    <dbReference type="NCBI Taxonomy" id="89951"/>
    <lineage>
        <taxon>Eukaryota</taxon>
        <taxon>Metazoa</taxon>
        <taxon>Chordata</taxon>
        <taxon>Craniata</taxon>
        <taxon>Vertebrata</taxon>
        <taxon>Euteleostomi</taxon>
        <taxon>Actinopterygii</taxon>
        <taxon>Neopterygii</taxon>
        <taxon>Teleostei</taxon>
        <taxon>Neoteleostei</taxon>
        <taxon>Acanthomorphata</taxon>
        <taxon>Zeiogadaria</taxon>
        <taxon>Gadariae</taxon>
        <taxon>Gadiformes</taxon>
        <taxon>Gadoidei</taxon>
        <taxon>Merlucciidae</taxon>
        <taxon>Merluccius</taxon>
    </lineage>
</organism>
<dbReference type="SUPFAM" id="SSF52129">
    <property type="entry name" value="Caspase-like"/>
    <property type="match status" value="1"/>
</dbReference>
<reference evidence="2" key="1">
    <citation type="journal article" date="2023" name="Front. Mar. Sci.">
        <title>A new Merluccius polli reference genome to investigate the effects of global change in West African waters.</title>
        <authorList>
            <person name="Mateo J.L."/>
            <person name="Blanco-Fernandez C."/>
            <person name="Garcia-Vazquez E."/>
            <person name="Machado-Schiaffino G."/>
        </authorList>
    </citation>
    <scope>NUCLEOTIDE SEQUENCE</scope>
    <source>
        <strain evidence="2">C29</strain>
        <tissue evidence="2">Fin</tissue>
    </source>
</reference>
<evidence type="ECO:0000313" key="3">
    <source>
        <dbReference type="Proteomes" id="UP001174136"/>
    </source>
</evidence>
<proteinExistence type="predicted"/>
<evidence type="ECO:0000259" key="1">
    <source>
        <dbReference type="PROSITE" id="PS50207"/>
    </source>
</evidence>
<accession>A0AA47MMM1</accession>
<feature type="domain" description="Caspase family p10" evidence="1">
    <location>
        <begin position="1"/>
        <end position="36"/>
    </location>
</feature>
<name>A0AA47MMM1_MERPO</name>
<evidence type="ECO:0000313" key="2">
    <source>
        <dbReference type="EMBL" id="KAK0142860.1"/>
    </source>
</evidence>
<keyword evidence="3" id="KW-1185">Reference proteome</keyword>
<dbReference type="Gene3D" id="3.30.70.1470">
    <property type="entry name" value="Caspase-like"/>
    <property type="match status" value="1"/>
</dbReference>
<gene>
    <name evidence="2" type="primary">Casp6</name>
    <name evidence="2" type="ORF">N1851_019200</name>
</gene>
<dbReference type="PROSITE" id="PS50207">
    <property type="entry name" value="CASPASE_P10"/>
    <property type="match status" value="1"/>
</dbReference>
<protein>
    <submittedName>
        <fullName evidence="2">Caspase-6</fullName>
    </submittedName>
</protein>
<dbReference type="InterPro" id="IPR029030">
    <property type="entry name" value="Caspase-like_dom_sf"/>
</dbReference>
<dbReference type="Proteomes" id="UP001174136">
    <property type="component" value="Unassembled WGS sequence"/>
</dbReference>
<dbReference type="GO" id="GO:0004197">
    <property type="term" value="F:cysteine-type endopeptidase activity"/>
    <property type="evidence" value="ECO:0007669"/>
    <property type="project" value="InterPro"/>
</dbReference>
<sequence length="144" mass="16053">MVNGSWFIQGLCETLQRSAGSLEFLELLTLVNMKVSRARRTIEHAADHNAIGKEADTLLRFHAHQAALLRTETVEIRCWIDNLTGPPIVILNCFGGTAAYFQSGVENWWKDVKGQKALVVCCSLLVLQHHIHLVKLQEMEGSGS</sequence>
<dbReference type="GO" id="GO:0006508">
    <property type="term" value="P:proteolysis"/>
    <property type="evidence" value="ECO:0007669"/>
    <property type="project" value="InterPro"/>
</dbReference>
<comment type="caution">
    <text evidence="2">The sequence shown here is derived from an EMBL/GenBank/DDBJ whole genome shotgun (WGS) entry which is preliminary data.</text>
</comment>
<dbReference type="EMBL" id="JAOPHQ010003465">
    <property type="protein sequence ID" value="KAK0142860.1"/>
    <property type="molecule type" value="Genomic_DNA"/>
</dbReference>
<dbReference type="AlphaFoldDB" id="A0AA47MMM1"/>
<dbReference type="InterPro" id="IPR011600">
    <property type="entry name" value="Pept_C14_caspase"/>
</dbReference>
<dbReference type="InterPro" id="IPR002138">
    <property type="entry name" value="Pept_C14_p10"/>
</dbReference>
<dbReference type="Pfam" id="PF00656">
    <property type="entry name" value="Peptidase_C14"/>
    <property type="match status" value="1"/>
</dbReference>